<keyword evidence="2" id="KW-1185">Reference proteome</keyword>
<protein>
    <recommendedName>
        <fullName evidence="3">Transposase</fullName>
    </recommendedName>
</protein>
<organism evidence="1 2">
    <name type="scientific">Sphingomonas astaxanthinifaciens DSM 22298</name>
    <dbReference type="NCBI Taxonomy" id="1123267"/>
    <lineage>
        <taxon>Bacteria</taxon>
        <taxon>Pseudomonadati</taxon>
        <taxon>Pseudomonadota</taxon>
        <taxon>Alphaproteobacteria</taxon>
        <taxon>Sphingomonadales</taxon>
        <taxon>Sphingomonadaceae</taxon>
        <taxon>Sphingomonas</taxon>
    </lineage>
</organism>
<evidence type="ECO:0000313" key="1">
    <source>
        <dbReference type="EMBL" id="GLR47647.1"/>
    </source>
</evidence>
<reference evidence="2" key="1">
    <citation type="journal article" date="2019" name="Int. J. Syst. Evol. Microbiol.">
        <title>The Global Catalogue of Microorganisms (GCM) 10K type strain sequencing project: providing services to taxonomists for standard genome sequencing and annotation.</title>
        <authorList>
            <consortium name="The Broad Institute Genomics Platform"/>
            <consortium name="The Broad Institute Genome Sequencing Center for Infectious Disease"/>
            <person name="Wu L."/>
            <person name="Ma J."/>
        </authorList>
    </citation>
    <scope>NUCLEOTIDE SEQUENCE [LARGE SCALE GENOMIC DNA]</scope>
    <source>
        <strain evidence="2">NBRC 102146</strain>
    </source>
</reference>
<evidence type="ECO:0008006" key="3">
    <source>
        <dbReference type="Google" id="ProtNLM"/>
    </source>
</evidence>
<comment type="caution">
    <text evidence="1">The sequence shown here is derived from an EMBL/GenBank/DDBJ whole genome shotgun (WGS) entry which is preliminary data.</text>
</comment>
<accession>A0ABQ5ZAL0</accession>
<name>A0ABQ5ZAL0_9SPHN</name>
<dbReference type="EMBL" id="BSOO01000011">
    <property type="protein sequence ID" value="GLR47647.1"/>
    <property type="molecule type" value="Genomic_DNA"/>
</dbReference>
<evidence type="ECO:0000313" key="2">
    <source>
        <dbReference type="Proteomes" id="UP001156703"/>
    </source>
</evidence>
<sequence length="66" mass="7237">MNRLVNTAKMPEMAMACPAWPSLIWRLEATGVSRLTGMNSDAMSVETHNVRAKTAGHPPSELRMIA</sequence>
<dbReference type="Proteomes" id="UP001156703">
    <property type="component" value="Unassembled WGS sequence"/>
</dbReference>
<proteinExistence type="predicted"/>
<gene>
    <name evidence="1" type="ORF">GCM10007925_13600</name>
</gene>